<dbReference type="EMBL" id="PDLY01000007">
    <property type="protein sequence ID" value="MBA5728118.1"/>
    <property type="molecule type" value="Genomic_DNA"/>
</dbReference>
<reference evidence="1 2" key="1">
    <citation type="submission" date="2017-10" db="EMBL/GenBank/DDBJ databases">
        <authorList>
            <person name="Jakob F."/>
        </authorList>
    </citation>
    <scope>NUCLEOTIDE SEQUENCE [LARGE SCALE GENOMIC DNA]</scope>
    <source>
        <strain evidence="1 2">TMW 2.1889</strain>
    </source>
</reference>
<organism evidence="1 2">
    <name type="scientific">Bombella mellum</name>
    <dbReference type="NCBI Taxonomy" id="2039288"/>
    <lineage>
        <taxon>Bacteria</taxon>
        <taxon>Pseudomonadati</taxon>
        <taxon>Pseudomonadota</taxon>
        <taxon>Alphaproteobacteria</taxon>
        <taxon>Acetobacterales</taxon>
        <taxon>Acetobacteraceae</taxon>
        <taxon>Bombella</taxon>
    </lineage>
</organism>
<keyword evidence="2" id="KW-1185">Reference proteome</keyword>
<name>A0ABR5ZUW2_9PROT</name>
<sequence length="160" mass="18864">MSVSDDDFLRFYQKFLESIVIDGDGDIFFTNYYSYDMDEDELYEKAIAALTRFGASGLIYRRILGRKIECNIDYDIMNFLKYMFLNKDEKIWMDCFFVPTESAVNMVEKFLISFDEENRLKVVADVCEEFRKELGRIFDEHGVGFDGDLPYDKLLSLDSK</sequence>
<gene>
    <name evidence="1" type="ORF">CPA56_09075</name>
</gene>
<dbReference type="Proteomes" id="UP000765338">
    <property type="component" value="Unassembled WGS sequence"/>
</dbReference>
<dbReference type="RefSeq" id="WP_182041703.1">
    <property type="nucleotide sequence ID" value="NZ_PDLY01000007.1"/>
</dbReference>
<evidence type="ECO:0000313" key="1">
    <source>
        <dbReference type="EMBL" id="MBA5728118.1"/>
    </source>
</evidence>
<comment type="caution">
    <text evidence="1">The sequence shown here is derived from an EMBL/GenBank/DDBJ whole genome shotgun (WGS) entry which is preliminary data.</text>
</comment>
<proteinExistence type="predicted"/>
<evidence type="ECO:0000313" key="2">
    <source>
        <dbReference type="Proteomes" id="UP000765338"/>
    </source>
</evidence>
<protein>
    <submittedName>
        <fullName evidence="1">Uncharacterized protein</fullName>
    </submittedName>
</protein>
<accession>A0ABR5ZUW2</accession>